<protein>
    <submittedName>
        <fullName evidence="1">Uncharacterized protein</fullName>
    </submittedName>
</protein>
<organism evidence="1 2">
    <name type="scientific">Mucor flavus</name>
    <dbReference type="NCBI Taxonomy" id="439312"/>
    <lineage>
        <taxon>Eukaryota</taxon>
        <taxon>Fungi</taxon>
        <taxon>Fungi incertae sedis</taxon>
        <taxon>Mucoromycota</taxon>
        <taxon>Mucoromycotina</taxon>
        <taxon>Mucoromycetes</taxon>
        <taxon>Mucorales</taxon>
        <taxon>Mucorineae</taxon>
        <taxon>Mucoraceae</taxon>
        <taxon>Mucor</taxon>
    </lineage>
</organism>
<reference evidence="1 2" key="1">
    <citation type="submission" date="2024-04" db="EMBL/GenBank/DDBJ databases">
        <title>genome sequences of Mucor flavus KT1a and Helicostylum pulchrum KT1b strains isolated from the surface of a dry-aged beef.</title>
        <authorList>
            <person name="Toyotome T."/>
            <person name="Hosono M."/>
            <person name="Torimaru M."/>
            <person name="Fukuda K."/>
            <person name="Mikami N."/>
        </authorList>
    </citation>
    <scope>NUCLEOTIDE SEQUENCE [LARGE SCALE GENOMIC DNA]</scope>
    <source>
        <strain evidence="1 2">KT1a</strain>
    </source>
</reference>
<proteinExistence type="predicted"/>
<dbReference type="Proteomes" id="UP001473302">
    <property type="component" value="Unassembled WGS sequence"/>
</dbReference>
<keyword evidence="2" id="KW-1185">Reference proteome</keyword>
<name>A0ABP9Z398_9FUNG</name>
<dbReference type="EMBL" id="BAABUK010000017">
    <property type="protein sequence ID" value="GAA5813589.1"/>
    <property type="molecule type" value="Genomic_DNA"/>
</dbReference>
<sequence>MYVYNKRPTITRSKAIYNTNMIFPCCEAMLSMTETINHVPYFVPGEDELDAMTLQWKKIPYTKLTGLYALQSLKILRSSF</sequence>
<comment type="caution">
    <text evidence="1">The sequence shown here is derived from an EMBL/GenBank/DDBJ whole genome shotgun (WGS) entry which is preliminary data.</text>
</comment>
<evidence type="ECO:0000313" key="2">
    <source>
        <dbReference type="Proteomes" id="UP001473302"/>
    </source>
</evidence>
<gene>
    <name evidence="1" type="ORF">MFLAVUS_007072</name>
</gene>
<evidence type="ECO:0000313" key="1">
    <source>
        <dbReference type="EMBL" id="GAA5813589.1"/>
    </source>
</evidence>
<accession>A0ABP9Z398</accession>